<evidence type="ECO:0000256" key="2">
    <source>
        <dbReference type="ARBA" id="ARBA00023239"/>
    </source>
</evidence>
<dbReference type="NCBIfam" id="NF006707">
    <property type="entry name" value="PRK09250.1-4"/>
    <property type="match status" value="1"/>
</dbReference>
<gene>
    <name evidence="5" type="ORF">GA0116948_11433</name>
</gene>
<evidence type="ECO:0000256" key="3">
    <source>
        <dbReference type="ARBA" id="ARBA00023270"/>
    </source>
</evidence>
<evidence type="ECO:0000313" key="5">
    <source>
        <dbReference type="EMBL" id="SCC54978.1"/>
    </source>
</evidence>
<sequence length="357" mass="38651">MLTIDGIQSLLGQESDSLLQHTCNTISKDVLQLPGANTIDEVYALSNRGPQVLRSLGQLFNHGRLGGTGYLSILPVDQGIEHSGGASFAKNPAYFNPLNITKLAVEGGCNAVATTFGALALASRHYAHKIPFIVKLNHNELLTYPNKFDQVMFGSVRDAWNLGAVAVGATIYFGSEQSDRQIVEVSRAFEEAHSLGMATILWCYLRNDAFKKDKDYHLSADLTGQANHIGVTIQADIIKQKQPENNGGYKALNTGNSSYGKLDERIYTQLTTDHPIDLCRYQVANCYMGRIGLINSGGASSGEKDMADAVRSAVINKRAGGAGLISGRKAFQRPMQEGVQLLNAIQDVYLAKDVTIA</sequence>
<keyword evidence="2" id="KW-0456">Lyase</keyword>
<dbReference type="InterPro" id="IPR041720">
    <property type="entry name" value="FbaB-like"/>
</dbReference>
<dbReference type="PANTHER" id="PTHR47916">
    <property type="entry name" value="FRUCTOSE-BISPHOSPHATE ALDOLASE CLASS 1"/>
    <property type="match status" value="1"/>
</dbReference>
<dbReference type="Gene3D" id="3.20.20.70">
    <property type="entry name" value="Aldolase class I"/>
    <property type="match status" value="1"/>
</dbReference>
<evidence type="ECO:0000256" key="4">
    <source>
        <dbReference type="ARBA" id="ARBA00049653"/>
    </source>
</evidence>
<evidence type="ECO:0000256" key="1">
    <source>
        <dbReference type="ARBA" id="ARBA00013068"/>
    </source>
</evidence>
<dbReference type="GO" id="GO:0006096">
    <property type="term" value="P:glycolytic process"/>
    <property type="evidence" value="ECO:0007669"/>
    <property type="project" value="UniProtKB-KW"/>
</dbReference>
<comment type="similarity">
    <text evidence="4">Belongs to the DeoC/FbaB aldolase family. FbaB subfamily.</text>
</comment>
<dbReference type="InterPro" id="IPR013785">
    <property type="entry name" value="Aldolase_TIM"/>
</dbReference>
<protein>
    <recommendedName>
        <fullName evidence="1">fructose-bisphosphate aldolase</fullName>
        <ecNumber evidence="1">4.1.2.13</ecNumber>
    </recommendedName>
</protein>
<reference evidence="5 6" key="1">
    <citation type="submission" date="2016-08" db="EMBL/GenBank/DDBJ databases">
        <authorList>
            <person name="Seilhamer J.J."/>
        </authorList>
    </citation>
    <scope>NUCLEOTIDE SEQUENCE [LARGE SCALE GENOMIC DNA]</scope>
    <source>
        <strain evidence="5 6">A37T2</strain>
    </source>
</reference>
<dbReference type="PANTHER" id="PTHR47916:SF4">
    <property type="entry name" value="FRUCTOSE-BISPHOSPHATE ALDOLASE CLASS 1"/>
    <property type="match status" value="1"/>
</dbReference>
<evidence type="ECO:0000313" key="6">
    <source>
        <dbReference type="Proteomes" id="UP000242818"/>
    </source>
</evidence>
<dbReference type="CDD" id="cd00958">
    <property type="entry name" value="DhnA"/>
    <property type="match status" value="1"/>
</dbReference>
<name>A0A1C4FG62_9BACT</name>
<keyword evidence="3" id="KW-0704">Schiff base</keyword>
<dbReference type="InterPro" id="IPR050456">
    <property type="entry name" value="DeoC/FbaB_aldolase"/>
</dbReference>
<dbReference type="EC" id="4.1.2.13" evidence="1"/>
<dbReference type="Proteomes" id="UP000242818">
    <property type="component" value="Unassembled WGS sequence"/>
</dbReference>
<dbReference type="SUPFAM" id="SSF51569">
    <property type="entry name" value="Aldolase"/>
    <property type="match status" value="1"/>
</dbReference>
<dbReference type="EMBL" id="FMAR01000014">
    <property type="protein sequence ID" value="SCC54978.1"/>
    <property type="molecule type" value="Genomic_DNA"/>
</dbReference>
<dbReference type="RefSeq" id="WP_089714302.1">
    <property type="nucleotide sequence ID" value="NZ_FMAR01000014.1"/>
</dbReference>
<dbReference type="Pfam" id="PF01791">
    <property type="entry name" value="DeoC"/>
    <property type="match status" value="1"/>
</dbReference>
<proteinExistence type="inferred from homology"/>
<dbReference type="AlphaFoldDB" id="A0A1C4FG62"/>
<dbReference type="STRING" id="1335309.GA0116948_11433"/>
<accession>A0A1C4FG62</accession>
<dbReference type="SMART" id="SM01133">
    <property type="entry name" value="DeoC"/>
    <property type="match status" value="1"/>
</dbReference>
<organism evidence="5 6">
    <name type="scientific">Chitinophaga costaii</name>
    <dbReference type="NCBI Taxonomy" id="1335309"/>
    <lineage>
        <taxon>Bacteria</taxon>
        <taxon>Pseudomonadati</taxon>
        <taxon>Bacteroidota</taxon>
        <taxon>Chitinophagia</taxon>
        <taxon>Chitinophagales</taxon>
        <taxon>Chitinophagaceae</taxon>
        <taxon>Chitinophaga</taxon>
    </lineage>
</organism>
<dbReference type="GO" id="GO:0004332">
    <property type="term" value="F:fructose-bisphosphate aldolase activity"/>
    <property type="evidence" value="ECO:0007669"/>
    <property type="project" value="UniProtKB-EC"/>
</dbReference>
<dbReference type="OrthoDB" id="9769559at2"/>
<dbReference type="InterPro" id="IPR002915">
    <property type="entry name" value="DeoC/FbaB/LacD_aldolase"/>
</dbReference>
<keyword evidence="6" id="KW-1185">Reference proteome</keyword>